<dbReference type="Pfam" id="PF00098">
    <property type="entry name" value="zf-CCHC"/>
    <property type="match status" value="1"/>
</dbReference>
<dbReference type="SMART" id="SM00343">
    <property type="entry name" value="ZnF_C2HC"/>
    <property type="match status" value="1"/>
</dbReference>
<accession>A0A4Q4LXN7</accession>
<feature type="compositionally biased region" description="Polar residues" evidence="3">
    <location>
        <begin position="1"/>
        <end position="12"/>
    </location>
</feature>
<evidence type="ECO:0000259" key="4">
    <source>
        <dbReference type="PROSITE" id="PS50158"/>
    </source>
</evidence>
<keyword evidence="1" id="KW-0863">Zinc-finger</keyword>
<dbReference type="Gene3D" id="4.10.60.10">
    <property type="entry name" value="Zinc finger, CCHC-type"/>
    <property type="match status" value="1"/>
</dbReference>
<keyword evidence="2" id="KW-0175">Coiled coil</keyword>
<keyword evidence="1" id="KW-0862">Zinc</keyword>
<organism evidence="5 6">
    <name type="scientific">Alternaria tenuissima</name>
    <dbReference type="NCBI Taxonomy" id="119927"/>
    <lineage>
        <taxon>Eukaryota</taxon>
        <taxon>Fungi</taxon>
        <taxon>Dikarya</taxon>
        <taxon>Ascomycota</taxon>
        <taxon>Pezizomycotina</taxon>
        <taxon>Dothideomycetes</taxon>
        <taxon>Pleosporomycetidae</taxon>
        <taxon>Pleosporales</taxon>
        <taxon>Pleosporineae</taxon>
        <taxon>Pleosporaceae</taxon>
        <taxon>Alternaria</taxon>
        <taxon>Alternaria sect. Alternaria</taxon>
        <taxon>Alternaria alternata complex</taxon>
    </lineage>
</organism>
<dbReference type="InterPro" id="IPR036875">
    <property type="entry name" value="Znf_CCHC_sf"/>
</dbReference>
<feature type="region of interest" description="Disordered" evidence="3">
    <location>
        <begin position="288"/>
        <end position="327"/>
    </location>
</feature>
<dbReference type="Proteomes" id="UP000292402">
    <property type="component" value="Unassembled WGS sequence"/>
</dbReference>
<dbReference type="PROSITE" id="PS50158">
    <property type="entry name" value="ZF_CCHC"/>
    <property type="match status" value="1"/>
</dbReference>
<evidence type="ECO:0000256" key="3">
    <source>
        <dbReference type="SAM" id="MobiDB-lite"/>
    </source>
</evidence>
<evidence type="ECO:0000256" key="1">
    <source>
        <dbReference type="PROSITE-ProRule" id="PRU00047"/>
    </source>
</evidence>
<gene>
    <name evidence="5" type="ORF">AA0114_g12939</name>
</gene>
<feature type="domain" description="CCHC-type" evidence="4">
    <location>
        <begin position="329"/>
        <end position="344"/>
    </location>
</feature>
<sequence>MAPSTRSGQHARSQSRDSDQVLLSRTPSAEPIPRERSATPSIEERIQAAQIRRDELLNLQQQNQLRQLEEEILQLEESEQGRNVGVSDNPSGPHPQERRTINVTAAPSVAHTRRTLKPKDPTGYRGKNIREYREFIRSCEMAFRLLPEELKEDKNRVIWSMQYLEGDPKELWYAHFERSFEACERTPTWEYYKQYLLDLLADPVNRSLEAATAHSQALQRKDQTVRSFATYLEVLEDQLTPYTEIQRVQHLFTKLRPELQRSITNYHQIPATREDLIALASTLERNLRKTPATHEYRPQVASREKRKRSPPTSQLSQQSRPKDKHTITCYKCQKKGHYANECRSSNPNQLPVSVNRTEKGQASLKFRDQ</sequence>
<feature type="compositionally biased region" description="Polar residues" evidence="3">
    <location>
        <begin position="310"/>
        <end position="319"/>
    </location>
</feature>
<comment type="caution">
    <text evidence="5">The sequence shown here is derived from an EMBL/GenBank/DDBJ whole genome shotgun (WGS) entry which is preliminary data.</text>
</comment>
<evidence type="ECO:0000256" key="2">
    <source>
        <dbReference type="SAM" id="Coils"/>
    </source>
</evidence>
<dbReference type="SUPFAM" id="SSF57756">
    <property type="entry name" value="Retrovirus zinc finger-like domains"/>
    <property type="match status" value="1"/>
</dbReference>
<dbReference type="EMBL" id="PDXA01000120">
    <property type="protein sequence ID" value="RYN21556.1"/>
    <property type="molecule type" value="Genomic_DNA"/>
</dbReference>
<proteinExistence type="predicted"/>
<feature type="region of interest" description="Disordered" evidence="3">
    <location>
        <begin position="340"/>
        <end position="369"/>
    </location>
</feature>
<evidence type="ECO:0000313" key="6">
    <source>
        <dbReference type="Proteomes" id="UP000292402"/>
    </source>
</evidence>
<name>A0A4Q4LXN7_9PLEO</name>
<keyword evidence="1" id="KW-0479">Metal-binding</keyword>
<dbReference type="GO" id="GO:0008270">
    <property type="term" value="F:zinc ion binding"/>
    <property type="evidence" value="ECO:0007669"/>
    <property type="project" value="UniProtKB-KW"/>
</dbReference>
<protein>
    <recommendedName>
        <fullName evidence="4">CCHC-type domain-containing protein</fullName>
    </recommendedName>
</protein>
<feature type="compositionally biased region" description="Basic and acidic residues" evidence="3">
    <location>
        <begin position="32"/>
        <end position="42"/>
    </location>
</feature>
<feature type="compositionally biased region" description="Polar residues" evidence="3">
    <location>
        <begin position="342"/>
        <end position="355"/>
    </location>
</feature>
<dbReference type="AlphaFoldDB" id="A0A4Q4LXN7"/>
<reference evidence="6" key="1">
    <citation type="journal article" date="2019" name="bioRxiv">
        <title>Genomics, evolutionary history and diagnostics of the Alternaria alternata species group including apple and Asian pear pathotypes.</title>
        <authorList>
            <person name="Armitage A.D."/>
            <person name="Cockerton H.M."/>
            <person name="Sreenivasaprasad S."/>
            <person name="Woodhall J.W."/>
            <person name="Lane C.R."/>
            <person name="Harrison R.J."/>
            <person name="Clarkson J.P."/>
        </authorList>
    </citation>
    <scope>NUCLEOTIDE SEQUENCE [LARGE SCALE GENOMIC DNA]</scope>
    <source>
        <strain evidence="6">FERA 1082</strain>
    </source>
</reference>
<evidence type="ECO:0000313" key="5">
    <source>
        <dbReference type="EMBL" id="RYN21556.1"/>
    </source>
</evidence>
<dbReference type="GO" id="GO:0003676">
    <property type="term" value="F:nucleic acid binding"/>
    <property type="evidence" value="ECO:0007669"/>
    <property type="project" value="InterPro"/>
</dbReference>
<dbReference type="InterPro" id="IPR001878">
    <property type="entry name" value="Znf_CCHC"/>
</dbReference>
<feature type="coiled-coil region" evidence="2">
    <location>
        <begin position="51"/>
        <end position="78"/>
    </location>
</feature>
<feature type="region of interest" description="Disordered" evidence="3">
    <location>
        <begin position="79"/>
        <end position="98"/>
    </location>
</feature>
<feature type="region of interest" description="Disordered" evidence="3">
    <location>
        <begin position="1"/>
        <end position="42"/>
    </location>
</feature>